<dbReference type="InterPro" id="IPR013785">
    <property type="entry name" value="Aldolase_TIM"/>
</dbReference>
<name>A0A316ZJ53_9BASI</name>
<dbReference type="OrthoDB" id="2349068at2759"/>
<dbReference type="EMBL" id="KZ819284">
    <property type="protein sequence ID" value="PWO01003.1"/>
    <property type="molecule type" value="Genomic_DNA"/>
</dbReference>
<dbReference type="Proteomes" id="UP000245946">
    <property type="component" value="Unassembled WGS sequence"/>
</dbReference>
<dbReference type="Pfam" id="PF03060">
    <property type="entry name" value="NMO"/>
    <property type="match status" value="1"/>
</dbReference>
<dbReference type="PANTHER" id="PTHR32332">
    <property type="entry name" value="2-NITROPROPANE DIOXYGENASE"/>
    <property type="match status" value="1"/>
</dbReference>
<sequence length="374" mass="38928">MSLRTPLTTLCALRHPLVCGPMANAAGGALAAQVSLGGGLGFLGAGYFDAAKLAKELETAASQLEAGSMQKDAHGRLPVGVGFLAWRLSAIHGGKPAASSDVGDSSAARKLIDEALRPRPAALWLSFGDREEMKVWAEVMRRREVELNGGDGKELKLFVGVGEEGEAQRAVEEVGCDVLVVQGCEAGGHGLGSSPPLHALVPRMLSQLPQWRASNPSGQTPVLLGAGGLSNGRSLAALLALGAHGGVLGTRLLLTPEAAYSDAQKSVLLKASSAETRRTMAFDEARNTLGWPTGVDGRGVVNATVHAYDKGEGDTASRQKRYKEAEAQGDEARIVTWAGTGVGLMTEIKPAKDVIEEVGRDAAEAVRELSGTLQ</sequence>
<dbReference type="AlphaFoldDB" id="A0A316ZJ53"/>
<keyword evidence="1" id="KW-0223">Dioxygenase</keyword>
<reference evidence="1 2" key="1">
    <citation type="journal article" date="2018" name="Mol. Biol. Evol.">
        <title>Broad Genomic Sampling Reveals a Smut Pathogenic Ancestry of the Fungal Clade Ustilaginomycotina.</title>
        <authorList>
            <person name="Kijpornyongpan T."/>
            <person name="Mondo S.J."/>
            <person name="Barry K."/>
            <person name="Sandor L."/>
            <person name="Lee J."/>
            <person name="Lipzen A."/>
            <person name="Pangilinan J."/>
            <person name="LaButti K."/>
            <person name="Hainaut M."/>
            <person name="Henrissat B."/>
            <person name="Grigoriev I.V."/>
            <person name="Spatafora J.W."/>
            <person name="Aime M.C."/>
        </authorList>
    </citation>
    <scope>NUCLEOTIDE SEQUENCE [LARGE SCALE GENOMIC DNA]</scope>
    <source>
        <strain evidence="1 2">MCA 4186</strain>
    </source>
</reference>
<evidence type="ECO:0000313" key="1">
    <source>
        <dbReference type="EMBL" id="PWO01003.1"/>
    </source>
</evidence>
<keyword evidence="2" id="KW-1185">Reference proteome</keyword>
<proteinExistence type="predicted"/>
<dbReference type="SUPFAM" id="SSF51412">
    <property type="entry name" value="Inosine monophosphate dehydrogenase (IMPDH)"/>
    <property type="match status" value="1"/>
</dbReference>
<dbReference type="RefSeq" id="XP_025601281.1">
    <property type="nucleotide sequence ID" value="XM_025741495.1"/>
</dbReference>
<organism evidence="1 2">
    <name type="scientific">Tilletiopsis washingtonensis</name>
    <dbReference type="NCBI Taxonomy" id="58919"/>
    <lineage>
        <taxon>Eukaryota</taxon>
        <taxon>Fungi</taxon>
        <taxon>Dikarya</taxon>
        <taxon>Basidiomycota</taxon>
        <taxon>Ustilaginomycotina</taxon>
        <taxon>Exobasidiomycetes</taxon>
        <taxon>Entylomatales</taxon>
        <taxon>Entylomatales incertae sedis</taxon>
        <taxon>Tilletiopsis</taxon>
    </lineage>
</organism>
<evidence type="ECO:0000313" key="2">
    <source>
        <dbReference type="Proteomes" id="UP000245946"/>
    </source>
</evidence>
<gene>
    <name evidence="1" type="ORF">FA09DRAFT_327710</name>
</gene>
<dbReference type="PANTHER" id="PTHR32332:SF31">
    <property type="entry name" value="2-NITROPROPANE DIOXYGENASE FAMILY, PUTATIVE (AFU_ORTHOLOGUE AFUA_2G09850)-RELATED"/>
    <property type="match status" value="1"/>
</dbReference>
<protein>
    <submittedName>
        <fullName evidence="1">2-nitropropane dioxygenase</fullName>
    </submittedName>
</protein>
<dbReference type="GO" id="GO:0051213">
    <property type="term" value="F:dioxygenase activity"/>
    <property type="evidence" value="ECO:0007669"/>
    <property type="project" value="UniProtKB-KW"/>
</dbReference>
<keyword evidence="1" id="KW-0560">Oxidoreductase</keyword>
<dbReference type="GeneID" id="37269039"/>
<accession>A0A316ZJ53</accession>
<dbReference type="Gene3D" id="3.20.20.70">
    <property type="entry name" value="Aldolase class I"/>
    <property type="match status" value="1"/>
</dbReference>
<dbReference type="STRING" id="58919.A0A316ZJ53"/>